<reference evidence="11 12" key="1">
    <citation type="submission" date="2016-11" db="EMBL/GenBank/DDBJ databases">
        <title>The macronuclear genome of Stentor coeruleus: a giant cell with tiny introns.</title>
        <authorList>
            <person name="Slabodnick M."/>
            <person name="Ruby J.G."/>
            <person name="Reiff S.B."/>
            <person name="Swart E.C."/>
            <person name="Gosai S."/>
            <person name="Prabakaran S."/>
            <person name="Witkowska E."/>
            <person name="Larue G.E."/>
            <person name="Fisher S."/>
            <person name="Freeman R.M."/>
            <person name="Gunawardena J."/>
            <person name="Chu W."/>
            <person name="Stover N.A."/>
            <person name="Gregory B.D."/>
            <person name="Nowacki M."/>
            <person name="Derisi J."/>
            <person name="Roy S.W."/>
            <person name="Marshall W.F."/>
            <person name="Sood P."/>
        </authorList>
    </citation>
    <scope>NUCLEOTIDE SEQUENCE [LARGE SCALE GENOMIC DNA]</scope>
    <source>
        <strain evidence="11">WM001</strain>
    </source>
</reference>
<evidence type="ECO:0000256" key="6">
    <source>
        <dbReference type="ARBA" id="ARBA00022824"/>
    </source>
</evidence>
<dbReference type="GO" id="GO:0008250">
    <property type="term" value="C:oligosaccharyltransferase complex"/>
    <property type="evidence" value="ECO:0007669"/>
    <property type="project" value="TreeGrafter"/>
</dbReference>
<protein>
    <recommendedName>
        <fullName evidence="13">Thioredoxin domain-containing protein</fullName>
    </recommendedName>
</protein>
<evidence type="ECO:0000256" key="5">
    <source>
        <dbReference type="ARBA" id="ARBA00022729"/>
    </source>
</evidence>
<comment type="subcellular location">
    <subcellularLocation>
        <location evidence="2">Endoplasmic reticulum membrane</location>
        <topology evidence="2">Multi-pass membrane protein</topology>
    </subcellularLocation>
</comment>
<feature type="transmembrane region" description="Helical" evidence="9">
    <location>
        <begin position="191"/>
        <end position="211"/>
    </location>
</feature>
<dbReference type="Proteomes" id="UP000187209">
    <property type="component" value="Unassembled WGS sequence"/>
</dbReference>
<proteinExistence type="inferred from homology"/>
<keyword evidence="8 9" id="KW-0472">Membrane</keyword>
<accession>A0A1R2B795</accession>
<dbReference type="GO" id="GO:0018279">
    <property type="term" value="P:protein N-linked glycosylation via asparagine"/>
    <property type="evidence" value="ECO:0007669"/>
    <property type="project" value="TreeGrafter"/>
</dbReference>
<evidence type="ECO:0000256" key="10">
    <source>
        <dbReference type="SAM" id="SignalP"/>
    </source>
</evidence>
<evidence type="ECO:0000256" key="8">
    <source>
        <dbReference type="ARBA" id="ARBA00023136"/>
    </source>
</evidence>
<evidence type="ECO:0000256" key="1">
    <source>
        <dbReference type="ARBA" id="ARBA00002791"/>
    </source>
</evidence>
<feature type="chain" id="PRO_5012255332" description="Thioredoxin domain-containing protein" evidence="10">
    <location>
        <begin position="20"/>
        <end position="352"/>
    </location>
</feature>
<comment type="function">
    <text evidence="1">Subunit of the oligosaccharyl transferase (OST) complex that catalyzes the initial transfer of a defined glycan (Glc(3)Man(9)GlcNAc(2) in eukaryotes) from the lipid carrier dolichol-pyrophosphate to an asparagine residue within an Asn-X-Ser/Thr consensus motif in nascent polypeptide chains, the first step in protein N-glycosylation. N-glycosylation occurs cotranslationally and the complex associates with the Sec61 complex at the channel-forming translocon complex that mediates protein translocation across the endoplasmic reticulum (ER). All subunits are required for a maximal enzyme activity.</text>
</comment>
<evidence type="ECO:0000256" key="9">
    <source>
        <dbReference type="SAM" id="Phobius"/>
    </source>
</evidence>
<dbReference type="AlphaFoldDB" id="A0A1R2B795"/>
<keyword evidence="5 10" id="KW-0732">Signal</keyword>
<evidence type="ECO:0000256" key="4">
    <source>
        <dbReference type="ARBA" id="ARBA00022692"/>
    </source>
</evidence>
<dbReference type="PANTHER" id="PTHR12692">
    <property type="entry name" value="DOLICHYL-DIPHOSPHOOLIGOSACCHARIDE--PROTEIN GLYCOSYLTRANSFERASE-RELATED"/>
    <property type="match status" value="1"/>
</dbReference>
<feature type="transmembrane region" description="Helical" evidence="9">
    <location>
        <begin position="220"/>
        <end position="241"/>
    </location>
</feature>
<evidence type="ECO:0000256" key="7">
    <source>
        <dbReference type="ARBA" id="ARBA00022989"/>
    </source>
</evidence>
<dbReference type="Gene3D" id="3.40.30.10">
    <property type="entry name" value="Glutaredoxin"/>
    <property type="match status" value="1"/>
</dbReference>
<evidence type="ECO:0000256" key="3">
    <source>
        <dbReference type="ARBA" id="ARBA00009561"/>
    </source>
</evidence>
<comment type="similarity">
    <text evidence="3">Belongs to the OST3/OST6 family.</text>
</comment>
<dbReference type="PANTHER" id="PTHR12692:SF0">
    <property type="entry name" value="GH11935P"/>
    <property type="match status" value="1"/>
</dbReference>
<feature type="transmembrane region" description="Helical" evidence="9">
    <location>
        <begin position="298"/>
        <end position="316"/>
    </location>
</feature>
<keyword evidence="6" id="KW-0256">Endoplasmic reticulum</keyword>
<keyword evidence="7 9" id="KW-1133">Transmembrane helix</keyword>
<organism evidence="11 12">
    <name type="scientific">Stentor coeruleus</name>
    <dbReference type="NCBI Taxonomy" id="5963"/>
    <lineage>
        <taxon>Eukaryota</taxon>
        <taxon>Sar</taxon>
        <taxon>Alveolata</taxon>
        <taxon>Ciliophora</taxon>
        <taxon>Postciliodesmatophora</taxon>
        <taxon>Heterotrichea</taxon>
        <taxon>Heterotrichida</taxon>
        <taxon>Stentoridae</taxon>
        <taxon>Stentor</taxon>
    </lineage>
</organism>
<evidence type="ECO:0000313" key="11">
    <source>
        <dbReference type="EMBL" id="OMJ72637.1"/>
    </source>
</evidence>
<dbReference type="SUPFAM" id="SSF52833">
    <property type="entry name" value="Thioredoxin-like"/>
    <property type="match status" value="1"/>
</dbReference>
<comment type="caution">
    <text evidence="11">The sequence shown here is derived from an EMBL/GenBank/DDBJ whole genome shotgun (WGS) entry which is preliminary data.</text>
</comment>
<evidence type="ECO:0008006" key="13">
    <source>
        <dbReference type="Google" id="ProtNLM"/>
    </source>
</evidence>
<evidence type="ECO:0000313" key="12">
    <source>
        <dbReference type="Proteomes" id="UP000187209"/>
    </source>
</evidence>
<gene>
    <name evidence="11" type="ORF">SteCoe_28862</name>
</gene>
<feature type="transmembrane region" description="Helical" evidence="9">
    <location>
        <begin position="267"/>
        <end position="286"/>
    </location>
</feature>
<dbReference type="InterPro" id="IPR036249">
    <property type="entry name" value="Thioredoxin-like_sf"/>
</dbReference>
<dbReference type="Pfam" id="PF04756">
    <property type="entry name" value="OST3_OST6"/>
    <property type="match status" value="1"/>
</dbReference>
<sequence length="352" mass="40320">MVRLFLLICCLGVVMKVQCQEQQTKVETLLELSKTHDVISLTAETFKKYVVDQSRQYIIVVFFSSYMYKSQCPGCQALEPIFNEIAYSYKALGHTKPKDQNENKAKPVFFAFLDYGQETQIIYQKFGFSNIPNIYVSTKSFTEETTSYSIDRSKLWEYRDGQEITSNKILDFINKKTERDVTIQKSLLQTILPISIVLTILILIFALVYFIKHNFTSPKLWWFGCTIIYITCMAGVVYDIIHSSSLIGTNPQTGEDEFIAQGPRSQYILEGFLMSFLISLGSLGLILLNSTANYKNSWLMRLIGIFSIALILYSIYQVSFAYKNKVSWYTPSFDPPSHYKKGGLIADQGNSF</sequence>
<dbReference type="InterPro" id="IPR021149">
    <property type="entry name" value="OligosaccharylTrfase_OST3/OST6"/>
</dbReference>
<keyword evidence="12" id="KW-1185">Reference proteome</keyword>
<evidence type="ECO:0000256" key="2">
    <source>
        <dbReference type="ARBA" id="ARBA00004477"/>
    </source>
</evidence>
<dbReference type="EMBL" id="MPUH01000884">
    <property type="protein sequence ID" value="OMJ72637.1"/>
    <property type="molecule type" value="Genomic_DNA"/>
</dbReference>
<dbReference type="OrthoDB" id="67566at2759"/>
<keyword evidence="4 9" id="KW-0812">Transmembrane</keyword>
<feature type="signal peptide" evidence="10">
    <location>
        <begin position="1"/>
        <end position="19"/>
    </location>
</feature>
<name>A0A1R2B795_9CILI</name>